<dbReference type="Pfam" id="PF03466">
    <property type="entry name" value="LysR_substrate"/>
    <property type="match status" value="1"/>
</dbReference>
<accession>A0ABU7M8G7</accession>
<evidence type="ECO:0000313" key="7">
    <source>
        <dbReference type="EMBL" id="MEE3849380.1"/>
    </source>
</evidence>
<dbReference type="Proteomes" id="UP001347146">
    <property type="component" value="Unassembled WGS sequence"/>
</dbReference>
<dbReference type="Pfam" id="PF00126">
    <property type="entry name" value="HTH_1"/>
    <property type="match status" value="1"/>
</dbReference>
<dbReference type="Gene3D" id="1.10.10.10">
    <property type="entry name" value="Winged helix-like DNA-binding domain superfamily/Winged helix DNA-binding domain"/>
    <property type="match status" value="1"/>
</dbReference>
<sequence length="304" mass="32440">MDLHLVTYFVAVVDHGGITKAAQSLYISQPSLSQAIRTLERRLGVTLFDRSGRRLELTDAGRRLDVAARRILVDVDRAKAKVEAVRELRSGRVDLVTHSAFGIDPMVGMVQAFRDRFPHVTARVLAADGPAGVLAALRSGDAEIGLMDTAADRATFTALPLGTQELVLAVPPGLAGELPNPIPRADIRAIPLVLDMGDPATSAMLADLIDDDGGNVVVDCAHPTATWDLVSRGTGATLAPEVVAQQQMPSTHRFRIDPPPTRDYSLVMRSGRPSPAGMAFIAVARDTVGDSRTVAVHATDFDES</sequence>
<dbReference type="InterPro" id="IPR036388">
    <property type="entry name" value="WH-like_DNA-bd_sf"/>
</dbReference>
<dbReference type="PRINTS" id="PR00039">
    <property type="entry name" value="HTHLYSR"/>
</dbReference>
<dbReference type="PANTHER" id="PTHR30346">
    <property type="entry name" value="TRANSCRIPTIONAL DUAL REGULATOR HCAR-RELATED"/>
    <property type="match status" value="1"/>
</dbReference>
<proteinExistence type="inferred from homology"/>
<dbReference type="InterPro" id="IPR000847">
    <property type="entry name" value="LysR_HTH_N"/>
</dbReference>
<dbReference type="CDD" id="cd05466">
    <property type="entry name" value="PBP2_LTTR_substrate"/>
    <property type="match status" value="1"/>
</dbReference>
<evidence type="ECO:0000256" key="1">
    <source>
        <dbReference type="ARBA" id="ARBA00009437"/>
    </source>
</evidence>
<keyword evidence="8" id="KW-1185">Reference proteome</keyword>
<evidence type="ECO:0000256" key="2">
    <source>
        <dbReference type="ARBA" id="ARBA00023015"/>
    </source>
</evidence>
<keyword evidence="3" id="KW-0238">DNA-binding</keyword>
<keyword evidence="2" id="KW-0805">Transcription regulation</keyword>
<dbReference type="InterPro" id="IPR005119">
    <property type="entry name" value="LysR_subst-bd"/>
</dbReference>
<keyword evidence="5" id="KW-0804">Transcription</keyword>
<evidence type="ECO:0000256" key="5">
    <source>
        <dbReference type="ARBA" id="ARBA00023163"/>
    </source>
</evidence>
<evidence type="ECO:0000256" key="4">
    <source>
        <dbReference type="ARBA" id="ARBA00023159"/>
    </source>
</evidence>
<keyword evidence="4" id="KW-0010">Activator</keyword>
<dbReference type="InterPro" id="IPR036390">
    <property type="entry name" value="WH_DNA-bd_sf"/>
</dbReference>
<evidence type="ECO:0000313" key="8">
    <source>
        <dbReference type="Proteomes" id="UP001347146"/>
    </source>
</evidence>
<dbReference type="SUPFAM" id="SSF53850">
    <property type="entry name" value="Periplasmic binding protein-like II"/>
    <property type="match status" value="1"/>
</dbReference>
<dbReference type="RefSeq" id="WP_330431014.1">
    <property type="nucleotide sequence ID" value="NZ_JAZDUF010000001.1"/>
</dbReference>
<dbReference type="SUPFAM" id="SSF46785">
    <property type="entry name" value="Winged helix' DNA-binding domain"/>
    <property type="match status" value="1"/>
</dbReference>
<gene>
    <name evidence="7" type="ORF">VZC37_03510</name>
</gene>
<reference evidence="7 8" key="1">
    <citation type="submission" date="2024-01" db="EMBL/GenBank/DDBJ databases">
        <title>Draft genome sequence of Gordonia sp. LSe1-13.</title>
        <authorList>
            <person name="Suphannarot A."/>
            <person name="Mingma R."/>
        </authorList>
    </citation>
    <scope>NUCLEOTIDE SEQUENCE [LARGE SCALE GENOMIC DNA]</scope>
    <source>
        <strain evidence="7 8">LSe1-13</strain>
    </source>
</reference>
<name>A0ABU7M8G7_9ACTN</name>
<dbReference type="EMBL" id="JAZDUF010000001">
    <property type="protein sequence ID" value="MEE3849380.1"/>
    <property type="molecule type" value="Genomic_DNA"/>
</dbReference>
<feature type="domain" description="HTH lysR-type" evidence="6">
    <location>
        <begin position="1"/>
        <end position="58"/>
    </location>
</feature>
<evidence type="ECO:0000256" key="3">
    <source>
        <dbReference type="ARBA" id="ARBA00023125"/>
    </source>
</evidence>
<dbReference type="Gene3D" id="3.40.190.290">
    <property type="match status" value="1"/>
</dbReference>
<evidence type="ECO:0000259" key="6">
    <source>
        <dbReference type="PROSITE" id="PS50931"/>
    </source>
</evidence>
<dbReference type="PROSITE" id="PS50931">
    <property type="entry name" value="HTH_LYSR"/>
    <property type="match status" value="1"/>
</dbReference>
<protein>
    <submittedName>
        <fullName evidence="7">LysR family transcriptional regulator</fullName>
    </submittedName>
</protein>
<organism evidence="7 8">
    <name type="scientific">Gordonia sesuvii</name>
    <dbReference type="NCBI Taxonomy" id="3116777"/>
    <lineage>
        <taxon>Bacteria</taxon>
        <taxon>Bacillati</taxon>
        <taxon>Actinomycetota</taxon>
        <taxon>Actinomycetes</taxon>
        <taxon>Mycobacteriales</taxon>
        <taxon>Gordoniaceae</taxon>
        <taxon>Gordonia</taxon>
    </lineage>
</organism>
<dbReference type="PANTHER" id="PTHR30346:SF28">
    <property type="entry name" value="HTH-TYPE TRANSCRIPTIONAL REGULATOR CYNR"/>
    <property type="match status" value="1"/>
</dbReference>
<comment type="caution">
    <text evidence="7">The sequence shown here is derived from an EMBL/GenBank/DDBJ whole genome shotgun (WGS) entry which is preliminary data.</text>
</comment>
<comment type="similarity">
    <text evidence="1">Belongs to the LysR transcriptional regulatory family.</text>
</comment>